<reference evidence="1 2" key="1">
    <citation type="journal article" date="2016" name="Nat. Commun.">
        <title>Thousands of microbial genomes shed light on interconnected biogeochemical processes in an aquifer system.</title>
        <authorList>
            <person name="Anantharaman K."/>
            <person name="Brown C.T."/>
            <person name="Hug L.A."/>
            <person name="Sharon I."/>
            <person name="Castelle C.J."/>
            <person name="Probst A.J."/>
            <person name="Thomas B.C."/>
            <person name="Singh A."/>
            <person name="Wilkins M.J."/>
            <person name="Karaoz U."/>
            <person name="Brodie E.L."/>
            <person name="Williams K.H."/>
            <person name="Hubbard S.S."/>
            <person name="Banfield J.F."/>
        </authorList>
    </citation>
    <scope>NUCLEOTIDE SEQUENCE [LARGE SCALE GENOMIC DNA]</scope>
</reference>
<evidence type="ECO:0000313" key="1">
    <source>
        <dbReference type="EMBL" id="OGD88474.1"/>
    </source>
</evidence>
<comment type="caution">
    <text evidence="1">The sequence shown here is derived from an EMBL/GenBank/DDBJ whole genome shotgun (WGS) entry which is preliminary data.</text>
</comment>
<proteinExistence type="predicted"/>
<accession>A0A1F5G9H2</accession>
<dbReference type="EMBL" id="MFAY01000038">
    <property type="protein sequence ID" value="OGD88474.1"/>
    <property type="molecule type" value="Genomic_DNA"/>
</dbReference>
<gene>
    <name evidence="1" type="ORF">A2693_04260</name>
</gene>
<protein>
    <submittedName>
        <fullName evidence="1">Uncharacterized protein</fullName>
    </submittedName>
</protein>
<organism evidence="1 2">
    <name type="scientific">Candidatus Curtissbacteria bacterium RIFCSPHIGHO2_01_FULL_40_12</name>
    <dbReference type="NCBI Taxonomy" id="1797710"/>
    <lineage>
        <taxon>Bacteria</taxon>
        <taxon>Candidatus Curtissiibacteriota</taxon>
    </lineage>
</organism>
<dbReference type="AlphaFoldDB" id="A0A1F5G9H2"/>
<evidence type="ECO:0000313" key="2">
    <source>
        <dbReference type="Proteomes" id="UP000178577"/>
    </source>
</evidence>
<sequence length="175" mass="19868">MTQRIQKDPRELVNDLRENLQLLKDSLRRAVVGKMEEIRIITTLLRTLVCDNNGGLLTRIMNECKYGGEIIEDGRSIPLGTLLKKPVFKKHDGSDKTPPTYELSICDIIRNTAEQDGGAHADFGRKQEHWDMMAVLEMGISEKTNPKLGIFLGYGSKILDLGERFLMHQFKIALE</sequence>
<name>A0A1F5G9H2_9BACT</name>
<dbReference type="Proteomes" id="UP000178577">
    <property type="component" value="Unassembled WGS sequence"/>
</dbReference>